<dbReference type="KEGG" id="mgot:MgSA37_01204"/>
<protein>
    <submittedName>
        <fullName evidence="1">Uncharacterized protein</fullName>
    </submittedName>
</protein>
<dbReference type="InterPro" id="IPR025335">
    <property type="entry name" value="DUF4241"/>
</dbReference>
<proteinExistence type="predicted"/>
<keyword evidence="2" id="KW-1185">Reference proteome</keyword>
<dbReference type="RefSeq" id="WP_096350313.1">
    <property type="nucleotide sequence ID" value="NZ_AP017313.1"/>
</dbReference>
<gene>
    <name evidence="1" type="ORF">MgSA37_01204</name>
</gene>
<accession>A0A110B1L9</accession>
<dbReference type="Proteomes" id="UP000218263">
    <property type="component" value="Chromosome"/>
</dbReference>
<evidence type="ECO:0000313" key="2">
    <source>
        <dbReference type="Proteomes" id="UP000218263"/>
    </source>
</evidence>
<evidence type="ECO:0000313" key="1">
    <source>
        <dbReference type="EMBL" id="BAU53037.1"/>
    </source>
</evidence>
<sequence length="237" mass="26556">MALFSNLFNASKQQPEFPACVDYNIILENEIVEGKPVKMVDMGLLNVPTGSIVVCDPLTMPDWPPLNRKIPKGKYPVKIYLADFGNGHLRVTLAHLAIAPGRAARWVLAVRDGEDVTTLKDEADYFGFPVDAGIGCFWDEKTRDAFMKFDSKLYETNGEGVYNLYLENEFKKSANYPGDIGSWATYTIPGTQLNVTMFSSGWGDGRYPAYWGFDKDNQLVSLVIDFIVLLGNEEEEE</sequence>
<dbReference type="OrthoDB" id="9789980at2"/>
<dbReference type="AlphaFoldDB" id="A0A110B1L9"/>
<reference evidence="1 2" key="1">
    <citation type="submission" date="2015-12" db="EMBL/GenBank/DDBJ databases">
        <title>Genome sequence of Mucilaginibacter gotjawali.</title>
        <authorList>
            <person name="Lee J.S."/>
            <person name="Lee K.C."/>
            <person name="Kim K.K."/>
            <person name="Lee B.W."/>
        </authorList>
    </citation>
    <scope>NUCLEOTIDE SEQUENCE [LARGE SCALE GENOMIC DNA]</scope>
    <source>
        <strain evidence="1 2">SA3-7</strain>
    </source>
</reference>
<dbReference type="EMBL" id="AP017313">
    <property type="protein sequence ID" value="BAU53037.1"/>
    <property type="molecule type" value="Genomic_DNA"/>
</dbReference>
<dbReference type="Pfam" id="PF14025">
    <property type="entry name" value="DUF4241"/>
    <property type="match status" value="1"/>
</dbReference>
<organism evidence="1 2">
    <name type="scientific">Mucilaginibacter gotjawali</name>
    <dbReference type="NCBI Taxonomy" id="1550579"/>
    <lineage>
        <taxon>Bacteria</taxon>
        <taxon>Pseudomonadati</taxon>
        <taxon>Bacteroidota</taxon>
        <taxon>Sphingobacteriia</taxon>
        <taxon>Sphingobacteriales</taxon>
        <taxon>Sphingobacteriaceae</taxon>
        <taxon>Mucilaginibacter</taxon>
    </lineage>
</organism>
<name>A0A110B1L9_9SPHI</name>